<evidence type="ECO:0000256" key="4">
    <source>
        <dbReference type="ARBA" id="ARBA00022840"/>
    </source>
</evidence>
<evidence type="ECO:0000256" key="3">
    <source>
        <dbReference type="ARBA" id="ARBA00022741"/>
    </source>
</evidence>
<dbReference type="Gene3D" id="3.40.50.300">
    <property type="entry name" value="P-loop containing nucleotide triphosphate hydrolases"/>
    <property type="match status" value="2"/>
</dbReference>
<dbReference type="Pfam" id="PF00005">
    <property type="entry name" value="ABC_tran"/>
    <property type="match status" value="2"/>
</dbReference>
<dbReference type="InterPro" id="IPR050107">
    <property type="entry name" value="ABC_carbohydrate_import_ATPase"/>
</dbReference>
<comment type="caution">
    <text evidence="6">The sequence shown here is derived from an EMBL/GenBank/DDBJ whole genome shotgun (WGS) entry which is preliminary data.</text>
</comment>
<evidence type="ECO:0000256" key="2">
    <source>
        <dbReference type="ARBA" id="ARBA00022737"/>
    </source>
</evidence>
<feature type="domain" description="ABC transporter" evidence="5">
    <location>
        <begin position="256"/>
        <end position="497"/>
    </location>
</feature>
<keyword evidence="2" id="KW-0677">Repeat</keyword>
<keyword evidence="7" id="KW-1185">Reference proteome</keyword>
<dbReference type="InterPro" id="IPR003593">
    <property type="entry name" value="AAA+_ATPase"/>
</dbReference>
<dbReference type="SUPFAM" id="SSF52540">
    <property type="entry name" value="P-loop containing nucleoside triphosphate hydrolases"/>
    <property type="match status" value="2"/>
</dbReference>
<dbReference type="InterPro" id="IPR003439">
    <property type="entry name" value="ABC_transporter-like_ATP-bd"/>
</dbReference>
<dbReference type="InterPro" id="IPR027417">
    <property type="entry name" value="P-loop_NTPase"/>
</dbReference>
<keyword evidence="3" id="KW-0547">Nucleotide-binding</keyword>
<organism evidence="6 7">
    <name type="scientific">Pseudogracilibacillus auburnensis</name>
    <dbReference type="NCBI Taxonomy" id="1494959"/>
    <lineage>
        <taxon>Bacteria</taxon>
        <taxon>Bacillati</taxon>
        <taxon>Bacillota</taxon>
        <taxon>Bacilli</taxon>
        <taxon>Bacillales</taxon>
        <taxon>Bacillaceae</taxon>
        <taxon>Pseudogracilibacillus</taxon>
    </lineage>
</organism>
<accession>A0A2V3WAZ7</accession>
<dbReference type="PROSITE" id="PS00211">
    <property type="entry name" value="ABC_TRANSPORTER_1"/>
    <property type="match status" value="1"/>
</dbReference>
<dbReference type="PROSITE" id="PS50893">
    <property type="entry name" value="ABC_TRANSPORTER_2"/>
    <property type="match status" value="2"/>
</dbReference>
<sequence length="501" mass="56140">MLLQTREITKIFGGHKALENVTISFEAGTVHSLLGENGAGKSTLIKILTGVYQPTNGQIIWQGQQTFINRPKDAQDLGVNVIHQDRQLVPYFTGLENLFLNRTYPKNKLGGINWSKMREQANALKEKWKIDITLDKPVYDLTPTERTMLEILRAMSYESKVLILDEPTASLTDKESELLFSLIDHLKKENVAIIYISHRLEEVIKISDHVTVLTGGKVTASLQKEEITRERIIHHMTDGKEMKTAEKSSNKQRSSTLLLSVKKLGTKDKKVEDVTFDVHAGEIVGMYGLAGSGRTESMEAIFGLREKTTGSITYKEKLLGKVSPKQMIKAGMILIPENRHDEGLIMSNTIRHNMTLPILDDVSKAGVITSSVEGKKVSEEMKRFKVKAVSENQKVAELSGGNQQKVVFGKALLTNPDLYICDEPTQAVDIMTRNDIHLFLQEQAKLGKGVIFVSSDIQEILEISDRIIVYSEGKTVAELVNDRIDTHTILDICYKHQKGEK</sequence>
<protein>
    <submittedName>
        <fullName evidence="6">Ribose transport system ATP-binding protein</fullName>
    </submittedName>
</protein>
<dbReference type="GO" id="GO:0005524">
    <property type="term" value="F:ATP binding"/>
    <property type="evidence" value="ECO:0007669"/>
    <property type="project" value="UniProtKB-KW"/>
</dbReference>
<dbReference type="PANTHER" id="PTHR43790:SF9">
    <property type="entry name" value="GALACTOFURANOSE TRANSPORTER ATP-BINDING PROTEIN YTFR"/>
    <property type="match status" value="1"/>
</dbReference>
<dbReference type="EMBL" id="QJJQ01000001">
    <property type="protein sequence ID" value="PXW90181.1"/>
    <property type="molecule type" value="Genomic_DNA"/>
</dbReference>
<name>A0A2V3WAZ7_9BACI</name>
<dbReference type="GO" id="GO:0016887">
    <property type="term" value="F:ATP hydrolysis activity"/>
    <property type="evidence" value="ECO:0007669"/>
    <property type="project" value="InterPro"/>
</dbReference>
<dbReference type="SMART" id="SM00382">
    <property type="entry name" value="AAA"/>
    <property type="match status" value="2"/>
</dbReference>
<evidence type="ECO:0000259" key="5">
    <source>
        <dbReference type="PROSITE" id="PS50893"/>
    </source>
</evidence>
<feature type="domain" description="ABC transporter" evidence="5">
    <location>
        <begin position="3"/>
        <end position="240"/>
    </location>
</feature>
<reference evidence="6 7" key="1">
    <citation type="submission" date="2018-05" db="EMBL/GenBank/DDBJ databases">
        <title>Genomic Encyclopedia of Type Strains, Phase IV (KMG-IV): sequencing the most valuable type-strain genomes for metagenomic binning, comparative biology and taxonomic classification.</title>
        <authorList>
            <person name="Goeker M."/>
        </authorList>
    </citation>
    <scope>NUCLEOTIDE SEQUENCE [LARGE SCALE GENOMIC DNA]</scope>
    <source>
        <strain evidence="6 7">DSM 28556</strain>
    </source>
</reference>
<dbReference type="Proteomes" id="UP000247978">
    <property type="component" value="Unassembled WGS sequence"/>
</dbReference>
<gene>
    <name evidence="6" type="ORF">DFR56_10190</name>
</gene>
<keyword evidence="1" id="KW-0813">Transport</keyword>
<dbReference type="CDD" id="cd03215">
    <property type="entry name" value="ABC_Carb_Monos_II"/>
    <property type="match status" value="1"/>
</dbReference>
<dbReference type="RefSeq" id="WP_110393458.1">
    <property type="nucleotide sequence ID" value="NZ_JADIJL010000002.1"/>
</dbReference>
<dbReference type="PANTHER" id="PTHR43790">
    <property type="entry name" value="CARBOHYDRATE TRANSPORT ATP-BINDING PROTEIN MG119-RELATED"/>
    <property type="match status" value="1"/>
</dbReference>
<evidence type="ECO:0000313" key="7">
    <source>
        <dbReference type="Proteomes" id="UP000247978"/>
    </source>
</evidence>
<keyword evidence="4 6" id="KW-0067">ATP-binding</keyword>
<dbReference type="AlphaFoldDB" id="A0A2V3WAZ7"/>
<evidence type="ECO:0000313" key="6">
    <source>
        <dbReference type="EMBL" id="PXW90181.1"/>
    </source>
</evidence>
<dbReference type="InterPro" id="IPR017871">
    <property type="entry name" value="ABC_transporter-like_CS"/>
</dbReference>
<dbReference type="OrthoDB" id="1934611at2"/>
<proteinExistence type="predicted"/>
<dbReference type="CDD" id="cd03216">
    <property type="entry name" value="ABC_Carb_Monos_I"/>
    <property type="match status" value="1"/>
</dbReference>
<evidence type="ECO:0000256" key="1">
    <source>
        <dbReference type="ARBA" id="ARBA00022448"/>
    </source>
</evidence>